<accession>A0A9D2CLM5</accession>
<comment type="caution">
    <text evidence="2">The sequence shown here is derived from an EMBL/GenBank/DDBJ whole genome shotgun (WGS) entry which is preliminary data.</text>
</comment>
<feature type="transmembrane region" description="Helical" evidence="1">
    <location>
        <begin position="20"/>
        <end position="37"/>
    </location>
</feature>
<dbReference type="AlphaFoldDB" id="A0A9D2CLM5"/>
<protein>
    <submittedName>
        <fullName evidence="2">Uncharacterized protein</fullName>
    </submittedName>
</protein>
<dbReference type="Proteomes" id="UP000824013">
    <property type="component" value="Unassembled WGS sequence"/>
</dbReference>
<evidence type="ECO:0000313" key="3">
    <source>
        <dbReference type="Proteomes" id="UP000824013"/>
    </source>
</evidence>
<evidence type="ECO:0000313" key="2">
    <source>
        <dbReference type="EMBL" id="HIY92054.1"/>
    </source>
</evidence>
<feature type="transmembrane region" description="Helical" evidence="1">
    <location>
        <begin position="43"/>
        <end position="62"/>
    </location>
</feature>
<proteinExistence type="predicted"/>
<reference evidence="2" key="1">
    <citation type="journal article" date="2021" name="PeerJ">
        <title>Extensive microbial diversity within the chicken gut microbiome revealed by metagenomics and culture.</title>
        <authorList>
            <person name="Gilroy R."/>
            <person name="Ravi A."/>
            <person name="Getino M."/>
            <person name="Pursley I."/>
            <person name="Horton D.L."/>
            <person name="Alikhan N.F."/>
            <person name="Baker D."/>
            <person name="Gharbi K."/>
            <person name="Hall N."/>
            <person name="Watson M."/>
            <person name="Adriaenssens E.M."/>
            <person name="Foster-Nyarko E."/>
            <person name="Jarju S."/>
            <person name="Secka A."/>
            <person name="Antonio M."/>
            <person name="Oren A."/>
            <person name="Chaudhuri R.R."/>
            <person name="La Ragione R."/>
            <person name="Hildebrand F."/>
            <person name="Pallen M.J."/>
        </authorList>
    </citation>
    <scope>NUCLEOTIDE SEQUENCE</scope>
    <source>
        <strain evidence="2">3204</strain>
    </source>
</reference>
<sequence length="275" mass="32636">MNKENIIHRIKNYIGKPKKLIILIILIITIVIAFIYRDFLKEWQGLLGALITGIIAIAVVFIQKDIDRQRIKEEYRPILIVANTETNIPPNADYTCREDLYLRLLKRGESPSTIRFIRIRNISKNKAILMRVKIKYSESRSECSYFEVLDSNKEIFIMQSQNKIESQLIQIEELRKEALQKANFNTDEAIKKIQCQQRLEKNKGKEKPESIKKIDIYLTSEQNEKLHYVFLPLNEDWNDPGREKRNLFYFKLDNVNTEDYEFKKAPSAIYKWKET</sequence>
<keyword evidence="1" id="KW-0812">Transmembrane</keyword>
<organism evidence="2 3">
    <name type="scientific">Candidatus Companilactobacillus pullicola</name>
    <dbReference type="NCBI Taxonomy" id="2838523"/>
    <lineage>
        <taxon>Bacteria</taxon>
        <taxon>Bacillati</taxon>
        <taxon>Bacillota</taxon>
        <taxon>Bacilli</taxon>
        <taxon>Lactobacillales</taxon>
        <taxon>Lactobacillaceae</taxon>
        <taxon>Companilactobacillus</taxon>
    </lineage>
</organism>
<evidence type="ECO:0000256" key="1">
    <source>
        <dbReference type="SAM" id="Phobius"/>
    </source>
</evidence>
<dbReference type="EMBL" id="DXCM01000025">
    <property type="protein sequence ID" value="HIY92054.1"/>
    <property type="molecule type" value="Genomic_DNA"/>
</dbReference>
<keyword evidence="1" id="KW-1133">Transmembrane helix</keyword>
<keyword evidence="1" id="KW-0472">Membrane</keyword>
<name>A0A9D2CLM5_9LACO</name>
<gene>
    <name evidence="2" type="ORF">H9820_03800</name>
</gene>
<reference evidence="2" key="2">
    <citation type="submission" date="2021-04" db="EMBL/GenBank/DDBJ databases">
        <authorList>
            <person name="Gilroy R."/>
        </authorList>
    </citation>
    <scope>NUCLEOTIDE SEQUENCE</scope>
    <source>
        <strain evidence="2">3204</strain>
    </source>
</reference>